<keyword evidence="6 8" id="KW-1133">Transmembrane helix</keyword>
<dbReference type="InterPro" id="IPR051050">
    <property type="entry name" value="Lipid_II_flippase_MurJ/MviN"/>
</dbReference>
<proteinExistence type="predicted"/>
<reference evidence="9 10" key="1">
    <citation type="submission" date="2018-04" db="EMBL/GenBank/DDBJ databases">
        <title>Camelliibacillus theae gen. nov., sp. nov., isolated from Pu'er tea.</title>
        <authorList>
            <person name="Niu L."/>
        </authorList>
    </citation>
    <scope>NUCLEOTIDE SEQUENCE [LARGE SCALE GENOMIC DNA]</scope>
    <source>
        <strain evidence="9 10">T8</strain>
    </source>
</reference>
<keyword evidence="5" id="KW-0573">Peptidoglycan synthesis</keyword>
<evidence type="ECO:0000256" key="1">
    <source>
        <dbReference type="ARBA" id="ARBA00004651"/>
    </source>
</evidence>
<dbReference type="GO" id="GO:0034204">
    <property type="term" value="P:lipid translocation"/>
    <property type="evidence" value="ECO:0007669"/>
    <property type="project" value="TreeGrafter"/>
</dbReference>
<feature type="transmembrane region" description="Helical" evidence="8">
    <location>
        <begin position="375"/>
        <end position="397"/>
    </location>
</feature>
<keyword evidence="2" id="KW-1003">Cell membrane</keyword>
<keyword evidence="3 8" id="KW-0812">Transmembrane</keyword>
<dbReference type="GO" id="GO:0015648">
    <property type="term" value="F:lipid-linked peptidoglycan transporter activity"/>
    <property type="evidence" value="ECO:0007669"/>
    <property type="project" value="TreeGrafter"/>
</dbReference>
<protein>
    <submittedName>
        <fullName evidence="9">Murein biosynthesis integral membrane protein MurJ</fullName>
    </submittedName>
</protein>
<dbReference type="GO" id="GO:0009252">
    <property type="term" value="P:peptidoglycan biosynthetic process"/>
    <property type="evidence" value="ECO:0007669"/>
    <property type="project" value="UniProtKB-KW"/>
</dbReference>
<comment type="subcellular location">
    <subcellularLocation>
        <location evidence="1">Cell membrane</location>
        <topology evidence="1">Multi-pass membrane protein</topology>
    </subcellularLocation>
</comment>
<gene>
    <name evidence="9" type="primary">mviN</name>
    <name evidence="9" type="ORF">DCC39_17865</name>
</gene>
<feature type="transmembrane region" description="Helical" evidence="8">
    <location>
        <begin position="267"/>
        <end position="285"/>
    </location>
</feature>
<evidence type="ECO:0000256" key="6">
    <source>
        <dbReference type="ARBA" id="ARBA00022989"/>
    </source>
</evidence>
<evidence type="ECO:0000256" key="2">
    <source>
        <dbReference type="ARBA" id="ARBA00022475"/>
    </source>
</evidence>
<feature type="transmembrane region" description="Helical" evidence="8">
    <location>
        <begin position="343"/>
        <end position="363"/>
    </location>
</feature>
<feature type="transmembrane region" description="Helical" evidence="8">
    <location>
        <begin position="53"/>
        <end position="73"/>
    </location>
</feature>
<evidence type="ECO:0000256" key="3">
    <source>
        <dbReference type="ARBA" id="ARBA00022692"/>
    </source>
</evidence>
<keyword evidence="7 8" id="KW-0472">Membrane</keyword>
<evidence type="ECO:0000313" key="10">
    <source>
        <dbReference type="Proteomes" id="UP000245998"/>
    </source>
</evidence>
<sequence length="487" mass="54001">MLRSRFFKIVGAITIMNIIARLLGFAREVTIGYQYGTSFRADSIITAFTIPNFLYVVIGGAITTAFISVYSKLNASSRNDFVQTLFSYLSVGIGGLTVVFIIFPTFWMNLFFSGMSEEALALTSKLFIVTAPATFFLVVSMLLTGLHNVHENYRLSTFTSLAFNGIYFIIGFGLTPFLMEYSYSLGATLGSLSMFIILVYQIKRQQLMPLQFKAKKLPEIKRFARLALPLVLGGATMQFYLIIQRIYAARMEEGAIAAINYASKMTQFPQGVLMASVTTVIYPLLAKAAGENDVGKLRDTYQKGFRLLTLTLLPASLFMLMYAKEIITFIFQYGHFSEESTNMTYPLLQVFSLSVFSLALNTYVTRFFYALEHTLLPNVLNIISVFGVNILVITLTIDHFGVKAIAFGTVVSTIVNMALLIIFGKTRLDLALCSRRSAVNLGLFSLAAAGMLWLLSNVSANSVFLPLLIGGIATLVIIWAGMKFVKE</sequence>
<feature type="transmembrane region" description="Helical" evidence="8">
    <location>
        <begin position="85"/>
        <end position="107"/>
    </location>
</feature>
<evidence type="ECO:0000313" key="9">
    <source>
        <dbReference type="EMBL" id="PWA05762.1"/>
    </source>
</evidence>
<dbReference type="NCBIfam" id="TIGR01695">
    <property type="entry name" value="murJ_mviN"/>
    <property type="match status" value="1"/>
</dbReference>
<dbReference type="AlphaFoldDB" id="A0A2U1JKT7"/>
<dbReference type="RefSeq" id="WP_116556247.1">
    <property type="nucleotide sequence ID" value="NZ_QCZG01000065.1"/>
</dbReference>
<feature type="transmembrane region" description="Helical" evidence="8">
    <location>
        <begin position="155"/>
        <end position="175"/>
    </location>
</feature>
<feature type="transmembrane region" description="Helical" evidence="8">
    <location>
        <begin position="223"/>
        <end position="247"/>
    </location>
</feature>
<feature type="transmembrane region" description="Helical" evidence="8">
    <location>
        <begin position="462"/>
        <end position="482"/>
    </location>
</feature>
<dbReference type="Pfam" id="PF03023">
    <property type="entry name" value="MurJ"/>
    <property type="match status" value="1"/>
</dbReference>
<organism evidence="9 10">
    <name type="scientific">Pueribacillus theae</name>
    <dbReference type="NCBI Taxonomy" id="2171751"/>
    <lineage>
        <taxon>Bacteria</taxon>
        <taxon>Bacillati</taxon>
        <taxon>Bacillota</taxon>
        <taxon>Bacilli</taxon>
        <taxon>Bacillales</taxon>
        <taxon>Bacillaceae</taxon>
        <taxon>Pueribacillus</taxon>
    </lineage>
</organism>
<feature type="transmembrane region" description="Helical" evidence="8">
    <location>
        <begin position="119"/>
        <end position="143"/>
    </location>
</feature>
<dbReference type="CDD" id="cd13123">
    <property type="entry name" value="MATE_MurJ_like"/>
    <property type="match status" value="1"/>
</dbReference>
<dbReference type="EMBL" id="QCZG01000065">
    <property type="protein sequence ID" value="PWA05762.1"/>
    <property type="molecule type" value="Genomic_DNA"/>
</dbReference>
<feature type="transmembrane region" description="Helical" evidence="8">
    <location>
        <begin position="7"/>
        <end position="26"/>
    </location>
</feature>
<dbReference type="OrthoDB" id="9804143at2"/>
<keyword evidence="4" id="KW-0133">Cell shape</keyword>
<dbReference type="InterPro" id="IPR004268">
    <property type="entry name" value="MurJ"/>
</dbReference>
<dbReference type="PANTHER" id="PTHR47019:SF1">
    <property type="entry name" value="LIPID II FLIPPASE MURJ"/>
    <property type="match status" value="1"/>
</dbReference>
<keyword evidence="10" id="KW-1185">Reference proteome</keyword>
<dbReference type="GO" id="GO:0005886">
    <property type="term" value="C:plasma membrane"/>
    <property type="evidence" value="ECO:0007669"/>
    <property type="project" value="UniProtKB-SubCell"/>
</dbReference>
<evidence type="ECO:0000256" key="5">
    <source>
        <dbReference type="ARBA" id="ARBA00022984"/>
    </source>
</evidence>
<dbReference type="GO" id="GO:0008360">
    <property type="term" value="P:regulation of cell shape"/>
    <property type="evidence" value="ECO:0007669"/>
    <property type="project" value="UniProtKB-KW"/>
</dbReference>
<feature type="transmembrane region" description="Helical" evidence="8">
    <location>
        <begin position="403"/>
        <end position="426"/>
    </location>
</feature>
<feature type="transmembrane region" description="Helical" evidence="8">
    <location>
        <begin position="438"/>
        <end position="456"/>
    </location>
</feature>
<evidence type="ECO:0000256" key="4">
    <source>
        <dbReference type="ARBA" id="ARBA00022960"/>
    </source>
</evidence>
<dbReference type="PANTHER" id="PTHR47019">
    <property type="entry name" value="LIPID II FLIPPASE MURJ"/>
    <property type="match status" value="1"/>
</dbReference>
<comment type="caution">
    <text evidence="9">The sequence shown here is derived from an EMBL/GenBank/DDBJ whole genome shotgun (WGS) entry which is preliminary data.</text>
</comment>
<dbReference type="Proteomes" id="UP000245998">
    <property type="component" value="Unassembled WGS sequence"/>
</dbReference>
<accession>A0A2U1JKT7</accession>
<feature type="transmembrane region" description="Helical" evidence="8">
    <location>
        <begin position="181"/>
        <end position="202"/>
    </location>
</feature>
<name>A0A2U1JKT7_9BACI</name>
<feature type="transmembrane region" description="Helical" evidence="8">
    <location>
        <begin position="305"/>
        <end position="323"/>
    </location>
</feature>
<evidence type="ECO:0000256" key="7">
    <source>
        <dbReference type="ARBA" id="ARBA00023136"/>
    </source>
</evidence>
<evidence type="ECO:0000256" key="8">
    <source>
        <dbReference type="SAM" id="Phobius"/>
    </source>
</evidence>
<dbReference type="PRINTS" id="PR01806">
    <property type="entry name" value="VIRFACTRMVIN"/>
</dbReference>